<dbReference type="EMBL" id="JACIIV010000042">
    <property type="protein sequence ID" value="MBB6229322.1"/>
    <property type="molecule type" value="Genomic_DNA"/>
</dbReference>
<keyword evidence="1" id="KW-1133">Transmembrane helix</keyword>
<dbReference type="AlphaFoldDB" id="A0A841LJC2"/>
<evidence type="ECO:0008006" key="4">
    <source>
        <dbReference type="Google" id="ProtNLM"/>
    </source>
</evidence>
<feature type="transmembrane region" description="Helical" evidence="1">
    <location>
        <begin position="12"/>
        <end position="33"/>
    </location>
</feature>
<accession>A0A841LJC2</accession>
<organism evidence="2 3">
    <name type="scientific">Polymorphobacter multimanifer</name>
    <dbReference type="NCBI Taxonomy" id="1070431"/>
    <lineage>
        <taxon>Bacteria</taxon>
        <taxon>Pseudomonadati</taxon>
        <taxon>Pseudomonadota</taxon>
        <taxon>Alphaproteobacteria</taxon>
        <taxon>Sphingomonadales</taxon>
        <taxon>Sphingosinicellaceae</taxon>
        <taxon>Polymorphobacter</taxon>
    </lineage>
</organism>
<reference evidence="2 3" key="1">
    <citation type="submission" date="2020-08" db="EMBL/GenBank/DDBJ databases">
        <title>Genomic Encyclopedia of Type Strains, Phase IV (KMG-IV): sequencing the most valuable type-strain genomes for metagenomic binning, comparative biology and taxonomic classification.</title>
        <authorList>
            <person name="Goeker M."/>
        </authorList>
    </citation>
    <scope>NUCLEOTIDE SEQUENCE [LARGE SCALE GENOMIC DNA]</scope>
    <source>
        <strain evidence="2 3">DSM 102189</strain>
    </source>
</reference>
<name>A0A841LJC2_9SPHN</name>
<comment type="caution">
    <text evidence="2">The sequence shown here is derived from an EMBL/GenBank/DDBJ whole genome shotgun (WGS) entry which is preliminary data.</text>
</comment>
<keyword evidence="3" id="KW-1185">Reference proteome</keyword>
<gene>
    <name evidence="2" type="ORF">FHS79_003523</name>
</gene>
<keyword evidence="1" id="KW-0812">Transmembrane</keyword>
<evidence type="ECO:0000313" key="2">
    <source>
        <dbReference type="EMBL" id="MBB6229322.1"/>
    </source>
</evidence>
<evidence type="ECO:0000256" key="1">
    <source>
        <dbReference type="SAM" id="Phobius"/>
    </source>
</evidence>
<evidence type="ECO:0000313" key="3">
    <source>
        <dbReference type="Proteomes" id="UP000538147"/>
    </source>
</evidence>
<dbReference type="Proteomes" id="UP000538147">
    <property type="component" value="Unassembled WGS sequence"/>
</dbReference>
<keyword evidence="1" id="KW-0472">Membrane</keyword>
<protein>
    <recommendedName>
        <fullName evidence="4">DUF4760 domain-containing protein</fullName>
    </recommendedName>
</protein>
<sequence>MDLYTELKGWQGAIGAVLGFAALIAGALFNFRLNRKRDERLRNEEIVSIACALYGEIVILRQSVARMANAVGYRYIRHGFQGDQPIDKYFVEQFAIANPKLYLALASKVGMLQSHLALEVVRFYARVEEAETWLPRLQVDCERPYTYGVKYVLDPAIDAVIGVTPALRIIEKMAGIIDEAGMPDLKKALDAQELEKMQSQADRERD</sequence>
<proteinExistence type="predicted"/>
<dbReference type="RefSeq" id="WP_184202930.1">
    <property type="nucleotide sequence ID" value="NZ_BMOX01000109.1"/>
</dbReference>